<organism evidence="1 2">
    <name type="scientific">Rubroshorea leprosula</name>
    <dbReference type="NCBI Taxonomy" id="152421"/>
    <lineage>
        <taxon>Eukaryota</taxon>
        <taxon>Viridiplantae</taxon>
        <taxon>Streptophyta</taxon>
        <taxon>Embryophyta</taxon>
        <taxon>Tracheophyta</taxon>
        <taxon>Spermatophyta</taxon>
        <taxon>Magnoliopsida</taxon>
        <taxon>eudicotyledons</taxon>
        <taxon>Gunneridae</taxon>
        <taxon>Pentapetalae</taxon>
        <taxon>rosids</taxon>
        <taxon>malvids</taxon>
        <taxon>Malvales</taxon>
        <taxon>Dipterocarpaceae</taxon>
        <taxon>Rubroshorea</taxon>
    </lineage>
</organism>
<keyword evidence="2" id="KW-1185">Reference proteome</keyword>
<name>A0AAV5KDR2_9ROSI</name>
<accession>A0AAV5KDR2</accession>
<proteinExistence type="predicted"/>
<evidence type="ECO:0000313" key="1">
    <source>
        <dbReference type="EMBL" id="GKV22724.1"/>
    </source>
</evidence>
<dbReference type="PANTHER" id="PTHR37705">
    <property type="entry name" value="BNAA08G11710D PROTEIN"/>
    <property type="match status" value="1"/>
</dbReference>
<reference evidence="1 2" key="1">
    <citation type="journal article" date="2021" name="Commun. Biol.">
        <title>The genome of Shorea leprosula (Dipterocarpaceae) highlights the ecological relevance of drought in aseasonal tropical rainforests.</title>
        <authorList>
            <person name="Ng K.K.S."/>
            <person name="Kobayashi M.J."/>
            <person name="Fawcett J.A."/>
            <person name="Hatakeyama M."/>
            <person name="Paape T."/>
            <person name="Ng C.H."/>
            <person name="Ang C.C."/>
            <person name="Tnah L.H."/>
            <person name="Lee C.T."/>
            <person name="Nishiyama T."/>
            <person name="Sese J."/>
            <person name="O'Brien M.J."/>
            <person name="Copetti D."/>
            <person name="Mohd Noor M.I."/>
            <person name="Ong R.C."/>
            <person name="Putra M."/>
            <person name="Sireger I.Z."/>
            <person name="Indrioko S."/>
            <person name="Kosugi Y."/>
            <person name="Izuno A."/>
            <person name="Isagi Y."/>
            <person name="Lee S.L."/>
            <person name="Shimizu K.K."/>
        </authorList>
    </citation>
    <scope>NUCLEOTIDE SEQUENCE [LARGE SCALE GENOMIC DNA]</scope>
    <source>
        <strain evidence="1">214</strain>
    </source>
</reference>
<sequence>MMLQRIEMCLELLKLAVKFVIVVAEAVGLVIQQNSTMSLLPGNQSLSALPYVGFFP</sequence>
<gene>
    <name evidence="1" type="ORF">SLEP1_g32566</name>
</gene>
<dbReference type="PANTHER" id="PTHR37705:SF1">
    <property type="entry name" value="TRANSMEMBRANE PROTEIN"/>
    <property type="match status" value="1"/>
</dbReference>
<dbReference type="AlphaFoldDB" id="A0AAV5KDR2"/>
<evidence type="ECO:0000313" key="2">
    <source>
        <dbReference type="Proteomes" id="UP001054252"/>
    </source>
</evidence>
<comment type="caution">
    <text evidence="1">The sequence shown here is derived from an EMBL/GenBank/DDBJ whole genome shotgun (WGS) entry which is preliminary data.</text>
</comment>
<protein>
    <submittedName>
        <fullName evidence="1">Uncharacterized protein</fullName>
    </submittedName>
</protein>
<dbReference type="EMBL" id="BPVZ01000061">
    <property type="protein sequence ID" value="GKV22724.1"/>
    <property type="molecule type" value="Genomic_DNA"/>
</dbReference>
<dbReference type="Proteomes" id="UP001054252">
    <property type="component" value="Unassembled WGS sequence"/>
</dbReference>